<protein>
    <submittedName>
        <fullName evidence="3">DUF4325 domain-containing protein</fullName>
    </submittedName>
</protein>
<feature type="domain" description="DUF4325" evidence="2">
    <location>
        <begin position="340"/>
        <end position="388"/>
    </location>
</feature>
<dbReference type="SUPFAM" id="SSF55874">
    <property type="entry name" value="ATPase domain of HSP90 chaperone/DNA topoisomerase II/histidine kinase"/>
    <property type="match status" value="1"/>
</dbReference>
<evidence type="ECO:0000313" key="4">
    <source>
        <dbReference type="Proteomes" id="UP000535020"/>
    </source>
</evidence>
<dbReference type="Proteomes" id="UP000535020">
    <property type="component" value="Unassembled WGS sequence"/>
</dbReference>
<name>A0A7Y8Y513_9FLAO</name>
<dbReference type="Pfam" id="PF02518">
    <property type="entry name" value="HATPase_c"/>
    <property type="match status" value="1"/>
</dbReference>
<evidence type="ECO:0000259" key="2">
    <source>
        <dbReference type="Pfam" id="PF14213"/>
    </source>
</evidence>
<dbReference type="InterPro" id="IPR036890">
    <property type="entry name" value="HATPase_C_sf"/>
</dbReference>
<dbReference type="RefSeq" id="WP_176007539.1">
    <property type="nucleotide sequence ID" value="NZ_JABWMI010000027.1"/>
</dbReference>
<evidence type="ECO:0000259" key="1">
    <source>
        <dbReference type="Pfam" id="PF02518"/>
    </source>
</evidence>
<dbReference type="Gene3D" id="3.30.565.10">
    <property type="entry name" value="Histidine kinase-like ATPase, C-terminal domain"/>
    <property type="match status" value="1"/>
</dbReference>
<dbReference type="InterPro" id="IPR003594">
    <property type="entry name" value="HATPase_dom"/>
</dbReference>
<dbReference type="EMBL" id="JACBJI010000012">
    <property type="protein sequence ID" value="NYA72729.1"/>
    <property type="molecule type" value="Genomic_DNA"/>
</dbReference>
<feature type="domain" description="Histidine kinase/HSP90-like ATPase" evidence="1">
    <location>
        <begin position="156"/>
        <end position="257"/>
    </location>
</feature>
<dbReference type="Pfam" id="PF14213">
    <property type="entry name" value="DUF4325"/>
    <property type="match status" value="1"/>
</dbReference>
<keyword evidence="4" id="KW-1185">Reference proteome</keyword>
<accession>A0A7Y8Y513</accession>
<dbReference type="AlphaFoldDB" id="A0A7Y8Y513"/>
<proteinExistence type="predicted"/>
<comment type="caution">
    <text evidence="3">The sequence shown here is derived from an EMBL/GenBank/DDBJ whole genome shotgun (WGS) entry which is preliminary data.</text>
</comment>
<reference evidence="3 4" key="1">
    <citation type="submission" date="2020-07" db="EMBL/GenBank/DDBJ databases">
        <authorList>
            <person name="Sun Q."/>
        </authorList>
    </citation>
    <scope>NUCLEOTIDE SEQUENCE [LARGE SCALE GENOMIC DNA]</scope>
    <source>
        <strain evidence="3 4">MAH-1</strain>
    </source>
</reference>
<sequence length="423" mass="46934">MSYIFRTTHFNSKTSTIQFSNKLNAYNLIDFCTAVDKFGATGRENLTIDLKAVRTAYPSGVLPIITSLDTLRKNGIDIYVQLPKDDDTRKLFRNVNWAHFLSPSQYDKSESTHDRHLVTRRFENAEQQKAVVDDFMDVVLRNMHVPKDIISGLEWSINELTDNVLNHSESKMGGIVQASTYPKNKVIAFAVADNGIGILKSMQEGFPDLRTDLDAIGEAIKSGVTRNSKFGQGNGLAGSLKVTTLSGGSFDITSGAGRLIVTPDETIKKPMFRGSYHGTVVCGQILMSKKFSVSQALDFATGNKNYIPVNIIETQYEMDDKDCLILIMKNETTGFGTRKSGIQIRTKVLNLLDAQPTYPIVIDWSGVPVISSSFADEMIGKLFISLGAISFSARVRNIGMEELVRNLLDKAIAQRLTQSRDEY</sequence>
<gene>
    <name evidence="3" type="ORF">HZF10_17510</name>
</gene>
<organism evidence="3 4">
    <name type="scientific">Flavobacterium agri</name>
    <dbReference type="NCBI Taxonomy" id="2743471"/>
    <lineage>
        <taxon>Bacteria</taxon>
        <taxon>Pseudomonadati</taxon>
        <taxon>Bacteroidota</taxon>
        <taxon>Flavobacteriia</taxon>
        <taxon>Flavobacteriales</taxon>
        <taxon>Flavobacteriaceae</taxon>
        <taxon>Flavobacterium</taxon>
    </lineage>
</organism>
<evidence type="ECO:0000313" key="3">
    <source>
        <dbReference type="EMBL" id="NYA72729.1"/>
    </source>
</evidence>
<dbReference type="InterPro" id="IPR025474">
    <property type="entry name" value="DUF4325"/>
</dbReference>